<accession>A0ACB8R4Y4</accession>
<comment type="caution">
    <text evidence="1">The sequence shown here is derived from an EMBL/GenBank/DDBJ whole genome shotgun (WGS) entry which is preliminary data.</text>
</comment>
<reference evidence="1" key="2">
    <citation type="journal article" date="2022" name="New Phytol.">
        <title>Evolutionary transition to the ectomycorrhizal habit in the genomes of a hyperdiverse lineage of mushroom-forming fungi.</title>
        <authorList>
            <person name="Looney B."/>
            <person name="Miyauchi S."/>
            <person name="Morin E."/>
            <person name="Drula E."/>
            <person name="Courty P.E."/>
            <person name="Kohler A."/>
            <person name="Kuo A."/>
            <person name="LaButti K."/>
            <person name="Pangilinan J."/>
            <person name="Lipzen A."/>
            <person name="Riley R."/>
            <person name="Andreopoulos W."/>
            <person name="He G."/>
            <person name="Johnson J."/>
            <person name="Nolan M."/>
            <person name="Tritt A."/>
            <person name="Barry K.W."/>
            <person name="Grigoriev I.V."/>
            <person name="Nagy L.G."/>
            <person name="Hibbett D."/>
            <person name="Henrissat B."/>
            <person name="Matheny P.B."/>
            <person name="Labbe J."/>
            <person name="Martin F.M."/>
        </authorList>
    </citation>
    <scope>NUCLEOTIDE SEQUENCE</scope>
    <source>
        <strain evidence="1">FP105234-sp</strain>
    </source>
</reference>
<keyword evidence="2" id="KW-1185">Reference proteome</keyword>
<sequence>MHSEGETYVDREGRALVQMAGRPASDASWPGQAQGVSELFSDVGSKCDFTEDQLRHSRGQYPIMRAGFSYGGGPKEPYNVASETTMQGKQRQRLLRHPGLKRFAGFQSSALSLHRPQLFLHIDDVVMGVQKHDPSLNKAFKRSVFPTATFNFGPQALTRPHRDFRNIPYGWCAITALGNFDHTKGGHLILWELKLVIEFPAGSTILIPSSLITHSNTPIQEGETRQSFTQYCAGDLVRWKAYGYRTDKRLRREDPALKRRLDKELPGRWRQAVDLFSTKTNHLQNELRSLRV</sequence>
<reference evidence="1" key="1">
    <citation type="submission" date="2021-02" db="EMBL/GenBank/DDBJ databases">
        <authorList>
            <consortium name="DOE Joint Genome Institute"/>
            <person name="Ahrendt S."/>
            <person name="Looney B.P."/>
            <person name="Miyauchi S."/>
            <person name="Morin E."/>
            <person name="Drula E."/>
            <person name="Courty P.E."/>
            <person name="Chicoki N."/>
            <person name="Fauchery L."/>
            <person name="Kohler A."/>
            <person name="Kuo A."/>
            <person name="Labutti K."/>
            <person name="Pangilinan J."/>
            <person name="Lipzen A."/>
            <person name="Riley R."/>
            <person name="Andreopoulos W."/>
            <person name="He G."/>
            <person name="Johnson J."/>
            <person name="Barry K.W."/>
            <person name="Grigoriev I.V."/>
            <person name="Nagy L."/>
            <person name="Hibbett D."/>
            <person name="Henrissat B."/>
            <person name="Matheny P.B."/>
            <person name="Labbe J."/>
            <person name="Martin F."/>
        </authorList>
    </citation>
    <scope>NUCLEOTIDE SEQUENCE</scope>
    <source>
        <strain evidence="1">FP105234-sp</strain>
    </source>
</reference>
<proteinExistence type="predicted"/>
<organism evidence="1 2">
    <name type="scientific">Auriscalpium vulgare</name>
    <dbReference type="NCBI Taxonomy" id="40419"/>
    <lineage>
        <taxon>Eukaryota</taxon>
        <taxon>Fungi</taxon>
        <taxon>Dikarya</taxon>
        <taxon>Basidiomycota</taxon>
        <taxon>Agaricomycotina</taxon>
        <taxon>Agaricomycetes</taxon>
        <taxon>Russulales</taxon>
        <taxon>Auriscalpiaceae</taxon>
        <taxon>Auriscalpium</taxon>
    </lineage>
</organism>
<dbReference type="Proteomes" id="UP000814033">
    <property type="component" value="Unassembled WGS sequence"/>
</dbReference>
<evidence type="ECO:0000313" key="1">
    <source>
        <dbReference type="EMBL" id="KAI0039169.1"/>
    </source>
</evidence>
<name>A0ACB8R4Y4_9AGAM</name>
<dbReference type="EMBL" id="MU276345">
    <property type="protein sequence ID" value="KAI0039169.1"/>
    <property type="molecule type" value="Genomic_DNA"/>
</dbReference>
<evidence type="ECO:0000313" key="2">
    <source>
        <dbReference type="Proteomes" id="UP000814033"/>
    </source>
</evidence>
<gene>
    <name evidence="1" type="ORF">FA95DRAFT_1504537</name>
</gene>
<protein>
    <submittedName>
        <fullName evidence="1">Uncharacterized protein</fullName>
    </submittedName>
</protein>